<name>A0A9D1CHM6_9FIRM</name>
<reference evidence="1" key="2">
    <citation type="journal article" date="2021" name="PeerJ">
        <title>Extensive microbial diversity within the chicken gut microbiome revealed by metagenomics and culture.</title>
        <authorList>
            <person name="Gilroy R."/>
            <person name="Ravi A."/>
            <person name="Getino M."/>
            <person name="Pursley I."/>
            <person name="Horton D.L."/>
            <person name="Alikhan N.F."/>
            <person name="Baker D."/>
            <person name="Gharbi K."/>
            <person name="Hall N."/>
            <person name="Watson M."/>
            <person name="Adriaenssens E.M."/>
            <person name="Foster-Nyarko E."/>
            <person name="Jarju S."/>
            <person name="Secka A."/>
            <person name="Antonio M."/>
            <person name="Oren A."/>
            <person name="Chaudhuri R.R."/>
            <person name="La Ragione R."/>
            <person name="Hildebrand F."/>
            <person name="Pallen M.J."/>
        </authorList>
    </citation>
    <scope>NUCLEOTIDE SEQUENCE</scope>
    <source>
        <strain evidence="1">ChiGjej2B2-12916</strain>
    </source>
</reference>
<gene>
    <name evidence="1" type="ORF">IAD31_04130</name>
</gene>
<organism evidence="1 2">
    <name type="scientific">Candidatus Enterenecus faecium</name>
    <dbReference type="NCBI Taxonomy" id="2840780"/>
    <lineage>
        <taxon>Bacteria</taxon>
        <taxon>Bacillati</taxon>
        <taxon>Bacillota</taxon>
        <taxon>Clostridia</taxon>
        <taxon>Eubacteriales</taxon>
        <taxon>Candidatus Enterenecus</taxon>
    </lineage>
</organism>
<reference evidence="1" key="1">
    <citation type="submission" date="2020-10" db="EMBL/GenBank/DDBJ databases">
        <authorList>
            <person name="Gilroy R."/>
        </authorList>
    </citation>
    <scope>NUCLEOTIDE SEQUENCE</scope>
    <source>
        <strain evidence="1">ChiGjej2B2-12916</strain>
    </source>
</reference>
<proteinExistence type="predicted"/>
<evidence type="ECO:0000313" key="2">
    <source>
        <dbReference type="Proteomes" id="UP000886879"/>
    </source>
</evidence>
<protein>
    <submittedName>
        <fullName evidence="1">Uncharacterized protein</fullName>
    </submittedName>
</protein>
<dbReference type="AlphaFoldDB" id="A0A9D1CHM6"/>
<sequence>MLFQKNIEPRCLYCKRGVALDDEQILCSRKGVVDPGGCCRAFRYDPLKRVPKKPVVANFSHLKKEDFML</sequence>
<comment type="caution">
    <text evidence="1">The sequence shown here is derived from an EMBL/GenBank/DDBJ whole genome shotgun (WGS) entry which is preliminary data.</text>
</comment>
<dbReference type="EMBL" id="DVFO01000038">
    <property type="protein sequence ID" value="HIQ60769.1"/>
    <property type="molecule type" value="Genomic_DNA"/>
</dbReference>
<accession>A0A9D1CHM6</accession>
<dbReference type="Proteomes" id="UP000886879">
    <property type="component" value="Unassembled WGS sequence"/>
</dbReference>
<evidence type="ECO:0000313" key="1">
    <source>
        <dbReference type="EMBL" id="HIQ60769.1"/>
    </source>
</evidence>